<organism evidence="9 10">
    <name type="scientific">Candidatus Methylophosphatis roskildensis</name>
    <dbReference type="NCBI Taxonomy" id="2899263"/>
    <lineage>
        <taxon>Bacteria</taxon>
        <taxon>Pseudomonadati</taxon>
        <taxon>Pseudomonadota</taxon>
        <taxon>Betaproteobacteria</taxon>
        <taxon>Nitrosomonadales</taxon>
        <taxon>Sterolibacteriaceae</taxon>
        <taxon>Candidatus Methylophosphatis</taxon>
    </lineage>
</organism>
<dbReference type="Proteomes" id="UP000807785">
    <property type="component" value="Unassembled WGS sequence"/>
</dbReference>
<gene>
    <name evidence="9" type="ORF">IPH26_15100</name>
</gene>
<dbReference type="Gene3D" id="3.30.460.10">
    <property type="entry name" value="Beta Polymerase, domain 2"/>
    <property type="match status" value="1"/>
</dbReference>
<reference evidence="9" key="1">
    <citation type="submission" date="2020-10" db="EMBL/GenBank/DDBJ databases">
        <title>Connecting structure to function with the recovery of over 1000 high-quality activated sludge metagenome-assembled genomes encoding full-length rRNA genes using long-read sequencing.</title>
        <authorList>
            <person name="Singleton C.M."/>
            <person name="Petriglieri F."/>
            <person name="Kristensen J.M."/>
            <person name="Kirkegaard R.H."/>
            <person name="Michaelsen T.Y."/>
            <person name="Andersen M.H."/>
            <person name="Karst S.M."/>
            <person name="Dueholm M.S."/>
            <person name="Nielsen P.H."/>
            <person name="Albertsen M."/>
        </authorList>
    </citation>
    <scope>NUCLEOTIDE SEQUENCE</scope>
    <source>
        <strain evidence="9">Bjer_18-Q3-R1-45_BAT3C.347</strain>
    </source>
</reference>
<comment type="cofactor">
    <cofactor evidence="1">
        <name>Mg(2+)</name>
        <dbReference type="ChEBI" id="CHEBI:18420"/>
    </cofactor>
</comment>
<evidence type="ECO:0000259" key="8">
    <source>
        <dbReference type="Pfam" id="PF18765"/>
    </source>
</evidence>
<evidence type="ECO:0000256" key="5">
    <source>
        <dbReference type="ARBA" id="ARBA00022741"/>
    </source>
</evidence>
<evidence type="ECO:0000313" key="9">
    <source>
        <dbReference type="EMBL" id="MBK6974205.1"/>
    </source>
</evidence>
<feature type="domain" description="Polymerase beta nucleotidyltransferase" evidence="8">
    <location>
        <begin position="14"/>
        <end position="96"/>
    </location>
</feature>
<dbReference type="GO" id="GO:0016779">
    <property type="term" value="F:nucleotidyltransferase activity"/>
    <property type="evidence" value="ECO:0007669"/>
    <property type="project" value="UniProtKB-KW"/>
</dbReference>
<dbReference type="SUPFAM" id="SSF81301">
    <property type="entry name" value="Nucleotidyltransferase"/>
    <property type="match status" value="1"/>
</dbReference>
<dbReference type="AlphaFoldDB" id="A0A9D7E0B5"/>
<dbReference type="CDD" id="cd05403">
    <property type="entry name" value="NT_KNTase_like"/>
    <property type="match status" value="1"/>
</dbReference>
<accession>A0A9D7E0B5</accession>
<keyword evidence="6" id="KW-0067">ATP-binding</keyword>
<dbReference type="InterPro" id="IPR052038">
    <property type="entry name" value="Type-VII_TA_antitoxin"/>
</dbReference>
<dbReference type="Pfam" id="PF18765">
    <property type="entry name" value="Polbeta"/>
    <property type="match status" value="1"/>
</dbReference>
<evidence type="ECO:0000313" key="10">
    <source>
        <dbReference type="Proteomes" id="UP000807785"/>
    </source>
</evidence>
<evidence type="ECO:0000256" key="6">
    <source>
        <dbReference type="ARBA" id="ARBA00022840"/>
    </source>
</evidence>
<keyword evidence="3" id="KW-0548">Nucleotidyltransferase</keyword>
<dbReference type="EMBL" id="JADJEV010000004">
    <property type="protein sequence ID" value="MBK6974205.1"/>
    <property type="molecule type" value="Genomic_DNA"/>
</dbReference>
<keyword evidence="7" id="KW-0460">Magnesium</keyword>
<evidence type="ECO:0000256" key="1">
    <source>
        <dbReference type="ARBA" id="ARBA00001946"/>
    </source>
</evidence>
<comment type="caution">
    <text evidence="9">The sequence shown here is derived from an EMBL/GenBank/DDBJ whole genome shotgun (WGS) entry which is preliminary data.</text>
</comment>
<evidence type="ECO:0000256" key="7">
    <source>
        <dbReference type="ARBA" id="ARBA00022842"/>
    </source>
</evidence>
<keyword evidence="4" id="KW-0479">Metal-binding</keyword>
<dbReference type="GO" id="GO:0005524">
    <property type="term" value="F:ATP binding"/>
    <property type="evidence" value="ECO:0007669"/>
    <property type="project" value="UniProtKB-KW"/>
</dbReference>
<keyword evidence="5" id="KW-0547">Nucleotide-binding</keyword>
<evidence type="ECO:0000256" key="4">
    <source>
        <dbReference type="ARBA" id="ARBA00022723"/>
    </source>
</evidence>
<sequence length="101" mass="11490">MHPALNLEEIALARLCKQHHIRRLSLFGSQLKGCARPDSDIDLLVEFEPDARPTLFDMAQIEIELSQALGGRKVDLRTPQDLSRYFRDEVVRTAEVQYVAG</sequence>
<protein>
    <submittedName>
        <fullName evidence="9">Nucleotidyltransferase family protein</fullName>
    </submittedName>
</protein>
<evidence type="ECO:0000256" key="2">
    <source>
        <dbReference type="ARBA" id="ARBA00022679"/>
    </source>
</evidence>
<evidence type="ECO:0000256" key="3">
    <source>
        <dbReference type="ARBA" id="ARBA00022695"/>
    </source>
</evidence>
<keyword evidence="2" id="KW-0808">Transferase</keyword>
<dbReference type="PANTHER" id="PTHR33571">
    <property type="entry name" value="SSL8005 PROTEIN"/>
    <property type="match status" value="1"/>
</dbReference>
<dbReference type="InterPro" id="IPR043519">
    <property type="entry name" value="NT_sf"/>
</dbReference>
<proteinExistence type="predicted"/>
<name>A0A9D7E0B5_9PROT</name>
<dbReference type="InterPro" id="IPR041633">
    <property type="entry name" value="Polbeta"/>
</dbReference>
<dbReference type="GO" id="GO:0046872">
    <property type="term" value="F:metal ion binding"/>
    <property type="evidence" value="ECO:0007669"/>
    <property type="project" value="UniProtKB-KW"/>
</dbReference>
<dbReference type="PANTHER" id="PTHR33571:SF12">
    <property type="entry name" value="BSL3053 PROTEIN"/>
    <property type="match status" value="1"/>
</dbReference>